<dbReference type="CDD" id="cd01992">
    <property type="entry name" value="TilS_N"/>
    <property type="match status" value="1"/>
</dbReference>
<dbReference type="EMBL" id="AP027081">
    <property type="protein sequence ID" value="BDU76586.1"/>
    <property type="molecule type" value="Genomic_DNA"/>
</dbReference>
<evidence type="ECO:0000259" key="7">
    <source>
        <dbReference type="Pfam" id="PF01171"/>
    </source>
</evidence>
<comment type="function">
    <text evidence="6">Ligates lysine onto the cytidine present at position 34 of the AUA codon-specific tRNA(Ile) that contains the anticodon CAU, in an ATP-dependent manner. Cytidine is converted to lysidine, thus changing the amino acid specificity of the tRNA from methionine to isoleucine.</text>
</comment>
<evidence type="ECO:0000256" key="2">
    <source>
        <dbReference type="ARBA" id="ARBA00022694"/>
    </source>
</evidence>
<dbReference type="InterPro" id="IPR012795">
    <property type="entry name" value="tRNA_Ile_lys_synt_N"/>
</dbReference>
<dbReference type="PANTHER" id="PTHR43033">
    <property type="entry name" value="TRNA(ILE)-LYSIDINE SYNTHASE-RELATED"/>
    <property type="match status" value="1"/>
</dbReference>
<dbReference type="GO" id="GO:0005737">
    <property type="term" value="C:cytoplasm"/>
    <property type="evidence" value="ECO:0007669"/>
    <property type="project" value="UniProtKB-SubCell"/>
</dbReference>
<evidence type="ECO:0000256" key="6">
    <source>
        <dbReference type="HAMAP-Rule" id="MF_01161"/>
    </source>
</evidence>
<accession>A0AA48GNY5</accession>
<dbReference type="InterPro" id="IPR014729">
    <property type="entry name" value="Rossmann-like_a/b/a_fold"/>
</dbReference>
<evidence type="ECO:0000256" key="4">
    <source>
        <dbReference type="ARBA" id="ARBA00022840"/>
    </source>
</evidence>
<dbReference type="InterPro" id="IPR011063">
    <property type="entry name" value="TilS/TtcA_N"/>
</dbReference>
<keyword evidence="3 6" id="KW-0547">Nucleotide-binding</keyword>
<dbReference type="HAMAP" id="MF_01161">
    <property type="entry name" value="tRNA_Ile_lys_synt"/>
    <property type="match status" value="1"/>
</dbReference>
<dbReference type="Gene3D" id="3.40.50.620">
    <property type="entry name" value="HUPs"/>
    <property type="match status" value="1"/>
</dbReference>
<comment type="domain">
    <text evidence="6">The N-terminal region contains the highly conserved SGGXDS motif, predicted to be a P-loop motif involved in ATP binding.</text>
</comment>
<dbReference type="AlphaFoldDB" id="A0AA48GNY5"/>
<dbReference type="EC" id="6.3.4.19" evidence="6"/>
<dbReference type="Proteomes" id="UP001228113">
    <property type="component" value="Chromosome"/>
</dbReference>
<comment type="subcellular location">
    <subcellularLocation>
        <location evidence="6">Cytoplasm</location>
    </subcellularLocation>
</comment>
<keyword evidence="9" id="KW-1185">Reference proteome</keyword>
<feature type="binding site" evidence="6">
    <location>
        <begin position="29"/>
        <end position="34"/>
    </location>
    <ligand>
        <name>ATP</name>
        <dbReference type="ChEBI" id="CHEBI:30616"/>
    </ligand>
</feature>
<dbReference type="KEGG" id="msea:METESE_15440"/>
<dbReference type="NCBIfam" id="TIGR02432">
    <property type="entry name" value="lysidine_TilS_N"/>
    <property type="match status" value="1"/>
</dbReference>
<evidence type="ECO:0000256" key="1">
    <source>
        <dbReference type="ARBA" id="ARBA00022598"/>
    </source>
</evidence>
<dbReference type="GO" id="GO:0006400">
    <property type="term" value="P:tRNA modification"/>
    <property type="evidence" value="ECO:0007669"/>
    <property type="project" value="UniProtKB-UniRule"/>
</dbReference>
<dbReference type="GO" id="GO:0005524">
    <property type="term" value="F:ATP binding"/>
    <property type="evidence" value="ECO:0007669"/>
    <property type="project" value="UniProtKB-UniRule"/>
</dbReference>
<dbReference type="Pfam" id="PF01171">
    <property type="entry name" value="ATP_bind_3"/>
    <property type="match status" value="1"/>
</dbReference>
<dbReference type="GO" id="GO:0032267">
    <property type="term" value="F:tRNA(Ile)-lysidine synthase activity"/>
    <property type="evidence" value="ECO:0007669"/>
    <property type="project" value="UniProtKB-EC"/>
</dbReference>
<dbReference type="SUPFAM" id="SSF52402">
    <property type="entry name" value="Adenine nucleotide alpha hydrolases-like"/>
    <property type="match status" value="1"/>
</dbReference>
<dbReference type="RefSeq" id="WP_243334698.1">
    <property type="nucleotide sequence ID" value="NZ_AP027081.1"/>
</dbReference>
<evidence type="ECO:0000313" key="9">
    <source>
        <dbReference type="Proteomes" id="UP001228113"/>
    </source>
</evidence>
<protein>
    <recommendedName>
        <fullName evidence="6">tRNA(Ile)-lysidine synthase</fullName>
        <ecNumber evidence="6">6.3.4.19</ecNumber>
    </recommendedName>
    <alternativeName>
        <fullName evidence="6">tRNA(Ile)-2-lysyl-cytidine synthase</fullName>
    </alternativeName>
    <alternativeName>
        <fullName evidence="6">tRNA(Ile)-lysidine synthetase</fullName>
    </alternativeName>
</protein>
<keyword evidence="2 6" id="KW-0819">tRNA processing</keyword>
<name>A0AA48GNY5_9BACT</name>
<evidence type="ECO:0000256" key="3">
    <source>
        <dbReference type="ARBA" id="ARBA00022741"/>
    </source>
</evidence>
<proteinExistence type="inferred from homology"/>
<keyword evidence="6" id="KW-0963">Cytoplasm</keyword>
<comment type="similarity">
    <text evidence="6">Belongs to the tRNA(Ile)-lysidine synthase family.</text>
</comment>
<keyword evidence="4 6" id="KW-0067">ATP-binding</keyword>
<sequence>MNRAEARWLDQVLRRDDGIRDCRVLVACSGGGDSLALLAFLWAVRKSLGLELAVAHAHHGLRPEADAEADLVRRVCRNADLDLAEARFDVRAHAAATGQGLETAARELRWSWLRAEAASSGAAAVATGHTLDDHTETVLLRLARGGGSGCLTPLAARQGLRWSPLVEARREDLRAYLRRRGLAWAEDASNAEPFTPRNRWRALLGPLRAEAPALDAHLWETHLQVAELAAFRDRQVAAWRGTRWDALGGEVRLAPVWTEPDLRFALEAAFRELDWPREADLLRALAAWLRPRLMRRSRRPGAWGGFRLEPLAGPPPDPLSWRLQHP</sequence>
<reference evidence="8" key="1">
    <citation type="journal article" date="2023" name="Int. J. Syst. Evol. Microbiol.">
        <title>Mesoterricola silvestris gen. nov., sp. nov., Mesoterricola sediminis sp. nov., Geothrix oryzae sp. nov., Geothrix edaphica sp. nov., Geothrix rubra sp. nov., and Geothrix limicola sp. nov., six novel members of Acidobacteriota isolated from soils.</title>
        <authorList>
            <person name="Itoh H."/>
            <person name="Sugisawa Y."/>
            <person name="Mise K."/>
            <person name="Xu Z."/>
            <person name="Kuniyasu M."/>
            <person name="Ushijima N."/>
            <person name="Kawano K."/>
            <person name="Kobayashi E."/>
            <person name="Shiratori Y."/>
            <person name="Masuda Y."/>
            <person name="Senoo K."/>
        </authorList>
    </citation>
    <scope>NUCLEOTIDE SEQUENCE</scope>
    <source>
        <strain evidence="8">W786</strain>
    </source>
</reference>
<keyword evidence="1 6" id="KW-0436">Ligase</keyword>
<comment type="catalytic activity">
    <reaction evidence="5 6">
        <text>cytidine(34) in tRNA(Ile2) + L-lysine + ATP = lysidine(34) in tRNA(Ile2) + AMP + diphosphate + H(+)</text>
        <dbReference type="Rhea" id="RHEA:43744"/>
        <dbReference type="Rhea" id="RHEA-COMP:10625"/>
        <dbReference type="Rhea" id="RHEA-COMP:10670"/>
        <dbReference type="ChEBI" id="CHEBI:15378"/>
        <dbReference type="ChEBI" id="CHEBI:30616"/>
        <dbReference type="ChEBI" id="CHEBI:32551"/>
        <dbReference type="ChEBI" id="CHEBI:33019"/>
        <dbReference type="ChEBI" id="CHEBI:82748"/>
        <dbReference type="ChEBI" id="CHEBI:83665"/>
        <dbReference type="ChEBI" id="CHEBI:456215"/>
        <dbReference type="EC" id="6.3.4.19"/>
    </reaction>
</comment>
<organism evidence="8 9">
    <name type="scientific">Mesoterricola sediminis</name>
    <dbReference type="NCBI Taxonomy" id="2927980"/>
    <lineage>
        <taxon>Bacteria</taxon>
        <taxon>Pseudomonadati</taxon>
        <taxon>Acidobacteriota</taxon>
        <taxon>Holophagae</taxon>
        <taxon>Holophagales</taxon>
        <taxon>Holophagaceae</taxon>
        <taxon>Mesoterricola</taxon>
    </lineage>
</organism>
<gene>
    <name evidence="6" type="primary">tilS</name>
    <name evidence="8" type="ORF">METESE_15440</name>
</gene>
<evidence type="ECO:0000313" key="8">
    <source>
        <dbReference type="EMBL" id="BDU76586.1"/>
    </source>
</evidence>
<dbReference type="PANTHER" id="PTHR43033:SF1">
    <property type="entry name" value="TRNA(ILE)-LYSIDINE SYNTHASE-RELATED"/>
    <property type="match status" value="1"/>
</dbReference>
<dbReference type="InterPro" id="IPR012094">
    <property type="entry name" value="tRNA_Ile_lys_synt"/>
</dbReference>
<feature type="domain" description="tRNA(Ile)-lysidine/2-thiocytidine synthase N-terminal" evidence="7">
    <location>
        <begin position="24"/>
        <end position="201"/>
    </location>
</feature>
<evidence type="ECO:0000256" key="5">
    <source>
        <dbReference type="ARBA" id="ARBA00048539"/>
    </source>
</evidence>